<keyword evidence="1" id="KW-0812">Transmembrane</keyword>
<accession>A0ABQ2Q9Z8</accession>
<proteinExistence type="predicted"/>
<feature type="transmembrane region" description="Helical" evidence="1">
    <location>
        <begin position="20"/>
        <end position="44"/>
    </location>
</feature>
<reference evidence="3" key="1">
    <citation type="journal article" date="2019" name="Int. J. Syst. Evol. Microbiol.">
        <title>The Global Catalogue of Microorganisms (GCM) 10K type strain sequencing project: providing services to taxonomists for standard genome sequencing and annotation.</title>
        <authorList>
            <consortium name="The Broad Institute Genomics Platform"/>
            <consortium name="The Broad Institute Genome Sequencing Center for Infectious Disease"/>
            <person name="Wu L."/>
            <person name="Ma J."/>
        </authorList>
    </citation>
    <scope>NUCLEOTIDE SEQUENCE [LARGE SCALE GENOMIC DNA]</scope>
    <source>
        <strain evidence="3">JCM 32304</strain>
    </source>
</reference>
<evidence type="ECO:0000313" key="3">
    <source>
        <dbReference type="Proteomes" id="UP000654367"/>
    </source>
</evidence>
<evidence type="ECO:0000313" key="2">
    <source>
        <dbReference type="EMBL" id="GGP59400.1"/>
    </source>
</evidence>
<gene>
    <name evidence="2" type="ORF">GCM10009409_26550</name>
</gene>
<evidence type="ECO:0008006" key="4">
    <source>
        <dbReference type="Google" id="ProtNLM"/>
    </source>
</evidence>
<protein>
    <recommendedName>
        <fullName evidence="4">Peptidase</fullName>
    </recommendedName>
</protein>
<dbReference type="PANTHER" id="PTHR40115">
    <property type="entry name" value="INNER MEMBRANE PROTEIN WITH PEPSY TM HELIX"/>
    <property type="match status" value="1"/>
</dbReference>
<dbReference type="InterPro" id="IPR032307">
    <property type="entry name" value="PepSY_TM-like_2"/>
</dbReference>
<comment type="caution">
    <text evidence="2">The sequence shown here is derived from an EMBL/GenBank/DDBJ whole genome shotgun (WGS) entry which is preliminary data.</text>
</comment>
<evidence type="ECO:0000256" key="1">
    <source>
        <dbReference type="SAM" id="Phobius"/>
    </source>
</evidence>
<feature type="transmembrane region" description="Helical" evidence="1">
    <location>
        <begin position="154"/>
        <end position="179"/>
    </location>
</feature>
<feature type="transmembrane region" description="Helical" evidence="1">
    <location>
        <begin position="186"/>
        <end position="206"/>
    </location>
</feature>
<dbReference type="EMBL" id="BMQV01000029">
    <property type="protein sequence ID" value="GGP59400.1"/>
    <property type="molecule type" value="Genomic_DNA"/>
</dbReference>
<keyword evidence="1" id="KW-0472">Membrane</keyword>
<dbReference type="PANTHER" id="PTHR40115:SF1">
    <property type="entry name" value="INNER MEMBRANE PROTEIN WITH PEPSY TM HELIX"/>
    <property type="match status" value="1"/>
</dbReference>
<dbReference type="Proteomes" id="UP000654367">
    <property type="component" value="Unassembled WGS sequence"/>
</dbReference>
<dbReference type="Pfam" id="PF16357">
    <property type="entry name" value="PepSY_TM_like_2"/>
    <property type="match status" value="1"/>
</dbReference>
<dbReference type="RefSeq" id="WP_188921147.1">
    <property type="nucleotide sequence ID" value="NZ_BMQV01000029.1"/>
</dbReference>
<keyword evidence="3" id="KW-1185">Reference proteome</keyword>
<sequence length="212" mass="24178">MINIFPKWLKSTQAKRIFSLCRWLHIYISAAVFSLLIFFCVSGITLNHPSWSDSNETQVVEVELPQELIEKVQQQQELPLNAIQHFVEQKTGLHSPRNIDVLVDTAEITYDYPMPAGYTFVTVYVDDNLIEIEFRKDGFVSLINDLHKGRHSGMFWSGLIDISAILMLLFSLTGLFILLQNVKHRSNALVIFGLGTVAPILFYLLVVPRLSL</sequence>
<name>A0ABQ2Q9Z8_9GAMM</name>
<keyword evidence="1" id="KW-1133">Transmembrane helix</keyword>
<organism evidence="2 3">
    <name type="scientific">Shewanella saliphila</name>
    <dbReference type="NCBI Taxonomy" id="2282698"/>
    <lineage>
        <taxon>Bacteria</taxon>
        <taxon>Pseudomonadati</taxon>
        <taxon>Pseudomonadota</taxon>
        <taxon>Gammaproteobacteria</taxon>
        <taxon>Alteromonadales</taxon>
        <taxon>Shewanellaceae</taxon>
        <taxon>Shewanella</taxon>
    </lineage>
</organism>